<comment type="caution">
    <text evidence="1">The sequence shown here is derived from an EMBL/GenBank/DDBJ whole genome shotgun (WGS) entry which is preliminary data.</text>
</comment>
<keyword evidence="2" id="KW-1185">Reference proteome</keyword>
<gene>
    <name evidence="1" type="ORF">ACFPET_00100</name>
</gene>
<dbReference type="EMBL" id="JBHSDK010000001">
    <property type="protein sequence ID" value="MFC4333600.1"/>
    <property type="molecule type" value="Genomic_DNA"/>
</dbReference>
<reference evidence="2" key="1">
    <citation type="journal article" date="2019" name="Int. J. Syst. Evol. Microbiol.">
        <title>The Global Catalogue of Microorganisms (GCM) 10K type strain sequencing project: providing services to taxonomists for standard genome sequencing and annotation.</title>
        <authorList>
            <consortium name="The Broad Institute Genomics Platform"/>
            <consortium name="The Broad Institute Genome Sequencing Center for Infectious Disease"/>
            <person name="Wu L."/>
            <person name="Ma J."/>
        </authorList>
    </citation>
    <scope>NUCLEOTIDE SEQUENCE [LARGE SCALE GENOMIC DNA]</scope>
    <source>
        <strain evidence="2">IBRC-M 10908</strain>
    </source>
</reference>
<dbReference type="Proteomes" id="UP001595823">
    <property type="component" value="Unassembled WGS sequence"/>
</dbReference>
<evidence type="ECO:0000313" key="2">
    <source>
        <dbReference type="Proteomes" id="UP001595823"/>
    </source>
</evidence>
<sequence>MDYFDEVLISEAFEDERFAGRRGTVLGKSLGEVCDYFVVIVEGLEPALVPVHQLSATGRRGPRRAAGLTG</sequence>
<accession>A0ABV8TS79</accession>
<evidence type="ECO:0000313" key="1">
    <source>
        <dbReference type="EMBL" id="MFC4333600.1"/>
    </source>
</evidence>
<organism evidence="1 2">
    <name type="scientific">Salininema proteolyticum</name>
    <dbReference type="NCBI Taxonomy" id="1607685"/>
    <lineage>
        <taxon>Bacteria</taxon>
        <taxon>Bacillati</taxon>
        <taxon>Actinomycetota</taxon>
        <taxon>Actinomycetes</taxon>
        <taxon>Glycomycetales</taxon>
        <taxon>Glycomycetaceae</taxon>
        <taxon>Salininema</taxon>
    </lineage>
</organism>
<name>A0ABV8TS79_9ACTN</name>
<protein>
    <submittedName>
        <fullName evidence="1">Uncharacterized protein</fullName>
    </submittedName>
</protein>
<proteinExistence type="predicted"/>
<dbReference type="RefSeq" id="WP_380617341.1">
    <property type="nucleotide sequence ID" value="NZ_JBHSDK010000001.1"/>
</dbReference>